<dbReference type="CDD" id="cd16961">
    <property type="entry name" value="RMtype1_S_TRD-CR_like"/>
    <property type="match status" value="1"/>
</dbReference>
<comment type="similarity">
    <text evidence="1">Belongs to the type-I restriction system S methylase family.</text>
</comment>
<dbReference type="SUPFAM" id="SSF116734">
    <property type="entry name" value="DNA methylase specificity domain"/>
    <property type="match status" value="2"/>
</dbReference>
<dbReference type="REBASE" id="300023">
    <property type="entry name" value="S.MspM13ORF13575P"/>
</dbReference>
<evidence type="ECO:0000256" key="3">
    <source>
        <dbReference type="ARBA" id="ARBA00023125"/>
    </source>
</evidence>
<keyword evidence="4" id="KW-0175">Coiled coil</keyword>
<keyword evidence="3" id="KW-0238">DNA-binding</keyword>
<name>A0A4P6ESG9_9MICO</name>
<feature type="coiled-coil region" evidence="4">
    <location>
        <begin position="177"/>
        <end position="204"/>
    </location>
</feature>
<dbReference type="InterPro" id="IPR044946">
    <property type="entry name" value="Restrct_endonuc_typeI_TRD_sf"/>
</dbReference>
<evidence type="ECO:0000256" key="1">
    <source>
        <dbReference type="ARBA" id="ARBA00010923"/>
    </source>
</evidence>
<evidence type="ECO:0000313" key="6">
    <source>
        <dbReference type="EMBL" id="QAY60918.1"/>
    </source>
</evidence>
<dbReference type="Pfam" id="PF01420">
    <property type="entry name" value="Methylase_S"/>
    <property type="match status" value="1"/>
</dbReference>
<dbReference type="InterPro" id="IPR000055">
    <property type="entry name" value="Restrct_endonuc_typeI_TRD"/>
</dbReference>
<evidence type="ECO:0000313" key="7">
    <source>
        <dbReference type="Proteomes" id="UP000293995"/>
    </source>
</evidence>
<dbReference type="AlphaFoldDB" id="A0A4P6ESG9"/>
<dbReference type="PANTHER" id="PTHR30408:SF12">
    <property type="entry name" value="TYPE I RESTRICTION ENZYME MJAVIII SPECIFICITY SUBUNIT"/>
    <property type="match status" value="1"/>
</dbReference>
<gene>
    <name evidence="6" type="ORF">ET475_13585</name>
</gene>
<dbReference type="OrthoDB" id="3197085at2"/>
<dbReference type="PANTHER" id="PTHR30408">
    <property type="entry name" value="TYPE-1 RESTRICTION ENZYME ECOKI SPECIFICITY PROTEIN"/>
    <property type="match status" value="1"/>
</dbReference>
<organism evidence="6 7">
    <name type="scientific">Microbacterium protaetiae</name>
    <dbReference type="NCBI Taxonomy" id="2509458"/>
    <lineage>
        <taxon>Bacteria</taxon>
        <taxon>Bacillati</taxon>
        <taxon>Actinomycetota</taxon>
        <taxon>Actinomycetes</taxon>
        <taxon>Micrococcales</taxon>
        <taxon>Microbacteriaceae</taxon>
        <taxon>Microbacterium</taxon>
    </lineage>
</organism>
<evidence type="ECO:0000256" key="2">
    <source>
        <dbReference type="ARBA" id="ARBA00022747"/>
    </source>
</evidence>
<protein>
    <recommendedName>
        <fullName evidence="5">Type I restriction modification DNA specificity domain-containing protein</fullName>
    </recommendedName>
</protein>
<dbReference type="KEGG" id="mprt:ET475_13585"/>
<dbReference type="Gene3D" id="3.90.220.20">
    <property type="entry name" value="DNA methylase specificity domains"/>
    <property type="match status" value="2"/>
</dbReference>
<accession>A0A4P6ESG9</accession>
<dbReference type="GO" id="GO:0003677">
    <property type="term" value="F:DNA binding"/>
    <property type="evidence" value="ECO:0007669"/>
    <property type="project" value="UniProtKB-KW"/>
</dbReference>
<keyword evidence="7" id="KW-1185">Reference proteome</keyword>
<evidence type="ECO:0000259" key="5">
    <source>
        <dbReference type="Pfam" id="PF01420"/>
    </source>
</evidence>
<dbReference type="GO" id="GO:0009307">
    <property type="term" value="P:DNA restriction-modification system"/>
    <property type="evidence" value="ECO:0007669"/>
    <property type="project" value="UniProtKB-KW"/>
</dbReference>
<sequence length="420" mass="44906">MPAPSACRPIGRSSSTRWRWMTMRDGWRQVRLGDVASVTSSSVSTKSVDLPYIGLEHFDSGSPKITRGARSAAMEGSGILVYPGDVLFSKLRPYLNKVAVVQEAALCSTEVLVWRSNDPRVMVQDYLALVLRSDESVDYANARSNGTRMPRTSAKVMSTFPLSLPPLADQRRVVDLIAAVDDAIEAAEEEAERSNAASTQMRTTLFAGLADLPSVTASEKFDMLLGRQKSARQSVGDHVIPYVRSGNLGSGNVAGALHSMNFSPAEQTKYGLQDGDVLLAEGGTVGASARWHQDDSSVVGFDKHVIRLRGVPGVSTSDFAHEWVRDANASGVFEKAATGITIRALGFGRASALPVPDADLPTQDRIAAVLMPFDGAADAARATASALRTLRSNLLTVLLSGEHEIPSSYDQLLSGEETAA</sequence>
<keyword evidence="2" id="KW-0680">Restriction system</keyword>
<reference evidence="6 7" key="1">
    <citation type="submission" date="2019-01" db="EMBL/GenBank/DDBJ databases">
        <title>Genome sequencing of strain DFW100M-13.</title>
        <authorList>
            <person name="Heo J."/>
            <person name="Kim S.-J."/>
            <person name="Kim J.-S."/>
            <person name="Hong S.-B."/>
            <person name="Kwon S.-W."/>
        </authorList>
    </citation>
    <scope>NUCLEOTIDE SEQUENCE [LARGE SCALE GENOMIC DNA]</scope>
    <source>
        <strain evidence="6 7">DFW100M-13</strain>
    </source>
</reference>
<feature type="domain" description="Type I restriction modification DNA specificity" evidence="5">
    <location>
        <begin position="25"/>
        <end position="188"/>
    </location>
</feature>
<evidence type="ECO:0000256" key="4">
    <source>
        <dbReference type="SAM" id="Coils"/>
    </source>
</evidence>
<dbReference type="EMBL" id="CP035494">
    <property type="protein sequence ID" value="QAY60918.1"/>
    <property type="molecule type" value="Genomic_DNA"/>
</dbReference>
<proteinExistence type="inferred from homology"/>
<dbReference type="InterPro" id="IPR052021">
    <property type="entry name" value="Type-I_RS_S_subunit"/>
</dbReference>
<dbReference type="Proteomes" id="UP000293995">
    <property type="component" value="Chromosome"/>
</dbReference>